<keyword evidence="1" id="KW-0723">Serine/threonine-protein kinase</keyword>
<dbReference type="GO" id="GO:0004674">
    <property type="term" value="F:protein serine/threonine kinase activity"/>
    <property type="evidence" value="ECO:0007669"/>
    <property type="project" value="UniProtKB-KW"/>
</dbReference>
<keyword evidence="3" id="KW-0418">Kinase</keyword>
<evidence type="ECO:0000259" key="2">
    <source>
        <dbReference type="Pfam" id="PF13581"/>
    </source>
</evidence>
<dbReference type="AlphaFoldDB" id="A0A0W8FYX6"/>
<feature type="domain" description="Histidine kinase/HSP90-like ATPase" evidence="2">
    <location>
        <begin position="11"/>
        <end position="134"/>
    </location>
</feature>
<dbReference type="PANTHER" id="PTHR35526:SF3">
    <property type="entry name" value="ANTI-SIGMA-F FACTOR RSBW"/>
    <property type="match status" value="1"/>
</dbReference>
<comment type="caution">
    <text evidence="3">The sequence shown here is derived from an EMBL/GenBank/DDBJ whole genome shotgun (WGS) entry which is preliminary data.</text>
</comment>
<sequence length="143" mass="16625">MKIREYKILSDYKEVTPVCKSIRLFCLKEDFNTSDCNEVEICLIEALNNIIRHAYKEDFTKNIEIDVKISGSDLEIRLTDTGIPRKNFSKPKLEFDPKDIENLPEGGMGLYIIDQLMDEIFYNTNNGVNIFYMKKRFSKPAAV</sequence>
<dbReference type="InterPro" id="IPR036890">
    <property type="entry name" value="HATPase_C_sf"/>
</dbReference>
<name>A0A0W8FYX6_9ZZZZ</name>
<dbReference type="EMBL" id="LNQE01000563">
    <property type="protein sequence ID" value="KUG25970.1"/>
    <property type="molecule type" value="Genomic_DNA"/>
</dbReference>
<dbReference type="PANTHER" id="PTHR35526">
    <property type="entry name" value="ANTI-SIGMA-F FACTOR RSBW-RELATED"/>
    <property type="match status" value="1"/>
</dbReference>
<dbReference type="Gene3D" id="3.30.565.10">
    <property type="entry name" value="Histidine kinase-like ATPase, C-terminal domain"/>
    <property type="match status" value="1"/>
</dbReference>
<dbReference type="SUPFAM" id="SSF55874">
    <property type="entry name" value="ATPase domain of HSP90 chaperone/DNA topoisomerase II/histidine kinase"/>
    <property type="match status" value="1"/>
</dbReference>
<evidence type="ECO:0000313" key="3">
    <source>
        <dbReference type="EMBL" id="KUG25970.1"/>
    </source>
</evidence>
<gene>
    <name evidence="3" type="ORF">ASZ90_004197</name>
</gene>
<proteinExistence type="predicted"/>
<accession>A0A0W8FYX6</accession>
<reference evidence="3" key="1">
    <citation type="journal article" date="2015" name="Proc. Natl. Acad. Sci. U.S.A.">
        <title>Networks of energetic and metabolic interactions define dynamics in microbial communities.</title>
        <authorList>
            <person name="Embree M."/>
            <person name="Liu J.K."/>
            <person name="Al-Bassam M.M."/>
            <person name="Zengler K."/>
        </authorList>
    </citation>
    <scope>NUCLEOTIDE SEQUENCE</scope>
</reference>
<evidence type="ECO:0000256" key="1">
    <source>
        <dbReference type="ARBA" id="ARBA00022527"/>
    </source>
</evidence>
<keyword evidence="3" id="KW-0808">Transferase</keyword>
<dbReference type="Pfam" id="PF13581">
    <property type="entry name" value="HATPase_c_2"/>
    <property type="match status" value="1"/>
</dbReference>
<dbReference type="EC" id="2.7.11.1" evidence="3"/>
<dbReference type="InterPro" id="IPR050267">
    <property type="entry name" value="Anti-sigma-factor_SerPK"/>
</dbReference>
<dbReference type="CDD" id="cd16936">
    <property type="entry name" value="HATPase_RsbW-like"/>
    <property type="match status" value="1"/>
</dbReference>
<protein>
    <submittedName>
        <fullName evidence="3">Serine-protein kinase rsbw</fullName>
        <ecNumber evidence="3">2.7.11.1</ecNumber>
    </submittedName>
</protein>
<dbReference type="InterPro" id="IPR003594">
    <property type="entry name" value="HATPase_dom"/>
</dbReference>
<organism evidence="3">
    <name type="scientific">hydrocarbon metagenome</name>
    <dbReference type="NCBI Taxonomy" id="938273"/>
    <lineage>
        <taxon>unclassified sequences</taxon>
        <taxon>metagenomes</taxon>
        <taxon>ecological metagenomes</taxon>
    </lineage>
</organism>